<comment type="caution">
    <text evidence="1">The sequence shown here is derived from an EMBL/GenBank/DDBJ whole genome shotgun (WGS) entry which is preliminary data.</text>
</comment>
<dbReference type="InterPro" id="IPR026906">
    <property type="entry name" value="LRR_5"/>
</dbReference>
<gene>
    <name evidence="1" type="ORF">CTAYLR_004914</name>
</gene>
<dbReference type="Proteomes" id="UP001230188">
    <property type="component" value="Unassembled WGS sequence"/>
</dbReference>
<evidence type="ECO:0000313" key="2">
    <source>
        <dbReference type="Proteomes" id="UP001230188"/>
    </source>
</evidence>
<keyword evidence="2" id="KW-1185">Reference proteome</keyword>
<name>A0AAD7UNJ3_9STRA</name>
<dbReference type="PANTHER" id="PTHR45661">
    <property type="entry name" value="SURFACE ANTIGEN"/>
    <property type="match status" value="1"/>
</dbReference>
<dbReference type="InterPro" id="IPR053139">
    <property type="entry name" value="Surface_bspA-like"/>
</dbReference>
<dbReference type="SUPFAM" id="SSF52058">
    <property type="entry name" value="L domain-like"/>
    <property type="match status" value="1"/>
</dbReference>
<evidence type="ECO:0000313" key="1">
    <source>
        <dbReference type="EMBL" id="KAJ8613806.1"/>
    </source>
</evidence>
<dbReference type="Gene3D" id="3.80.10.10">
    <property type="entry name" value="Ribonuclease Inhibitor"/>
    <property type="match status" value="2"/>
</dbReference>
<proteinExistence type="predicted"/>
<dbReference type="PANTHER" id="PTHR45661:SF3">
    <property type="entry name" value="IG-LIKE DOMAIN-CONTAINING PROTEIN"/>
    <property type="match status" value="1"/>
</dbReference>
<sequence>MGNFWSSRSFCSAPAPSRKKRRRGDCAVEVFIRHWQEHILLELRHGLPSHAWLKACQTCRGPEIFFAFFDEPRSSDADLRALLRKFRQVGHFCRSGRSLLVVDDSFWPPAAKSAFALIDRRTSTRASVTLNATHVILEHAQLVEAHEDRLVRRILEEEDDDDDDDEDPAENETLESLWLPSAKEIEPRAFENCTNLRHLSVPVVEDIEWSAFAKNRRLRSLSLPAARRVEEGAFDGCCSLESLECPKLEQTGSYAFHQCTALRSVVLPSLHFVGEGMFSECNDLRDASLPSAKILDSCVFMGCSRMESVSLPVARIVGVRVFHGCRRLKAVELPRATDLEREAFGGCTDLRLALLPKVQRIAEAAFTCCQNLDSLQLPNIQVIEDRAFQHTNLASIELKKGVVASAAAFPEASRRHVRFVD</sequence>
<dbReference type="InterPro" id="IPR032675">
    <property type="entry name" value="LRR_dom_sf"/>
</dbReference>
<protein>
    <submittedName>
        <fullName evidence="1">Uncharacterized protein</fullName>
    </submittedName>
</protein>
<dbReference type="Pfam" id="PF13306">
    <property type="entry name" value="LRR_5"/>
    <property type="match status" value="1"/>
</dbReference>
<accession>A0AAD7UNJ3</accession>
<dbReference type="EMBL" id="JAQMWT010000021">
    <property type="protein sequence ID" value="KAJ8613806.1"/>
    <property type="molecule type" value="Genomic_DNA"/>
</dbReference>
<dbReference type="AlphaFoldDB" id="A0AAD7UNJ3"/>
<reference evidence="1" key="1">
    <citation type="submission" date="2023-01" db="EMBL/GenBank/DDBJ databases">
        <title>Metagenome sequencing of chrysophaentin producing Chrysophaeum taylorii.</title>
        <authorList>
            <person name="Davison J."/>
            <person name="Bewley C."/>
        </authorList>
    </citation>
    <scope>NUCLEOTIDE SEQUENCE</scope>
    <source>
        <strain evidence="1">NIES-1699</strain>
    </source>
</reference>
<organism evidence="1 2">
    <name type="scientific">Chrysophaeum taylorii</name>
    <dbReference type="NCBI Taxonomy" id="2483200"/>
    <lineage>
        <taxon>Eukaryota</taxon>
        <taxon>Sar</taxon>
        <taxon>Stramenopiles</taxon>
        <taxon>Ochrophyta</taxon>
        <taxon>Pelagophyceae</taxon>
        <taxon>Pelagomonadales</taxon>
        <taxon>Pelagomonadaceae</taxon>
        <taxon>Chrysophaeum</taxon>
    </lineage>
</organism>